<organism evidence="1 2">
    <name type="scientific">Shewanella psychropiezotolerans</name>
    <dbReference type="NCBI Taxonomy" id="2593655"/>
    <lineage>
        <taxon>Bacteria</taxon>
        <taxon>Pseudomonadati</taxon>
        <taxon>Pseudomonadota</taxon>
        <taxon>Gammaproteobacteria</taxon>
        <taxon>Alteromonadales</taxon>
        <taxon>Shewanellaceae</taxon>
        <taxon>Shewanella</taxon>
    </lineage>
</organism>
<dbReference type="InterPro" id="IPR009057">
    <property type="entry name" value="Homeodomain-like_sf"/>
</dbReference>
<evidence type="ECO:0000313" key="2">
    <source>
        <dbReference type="Proteomes" id="UP000315947"/>
    </source>
</evidence>
<accession>A0ABX5X6D1</accession>
<keyword evidence="2" id="KW-1185">Reference proteome</keyword>
<dbReference type="EMBL" id="CP041614">
    <property type="protein sequence ID" value="QDO86493.1"/>
    <property type="molecule type" value="Genomic_DNA"/>
</dbReference>
<dbReference type="RefSeq" id="WP_144048775.1">
    <property type="nucleotide sequence ID" value="NZ_CP041614.1"/>
</dbReference>
<name>A0ABX5X6D1_9GAMM</name>
<reference evidence="1 2" key="1">
    <citation type="submission" date="2019-07" db="EMBL/GenBank/DDBJ databases">
        <title>Shewanella sp. YLB-06 whole genomic sequence.</title>
        <authorList>
            <person name="Yu L."/>
        </authorList>
    </citation>
    <scope>NUCLEOTIDE SEQUENCE [LARGE SCALE GENOMIC DNA]</scope>
    <source>
        <strain evidence="1 2">YLB-06</strain>
    </source>
</reference>
<proteinExistence type="predicted"/>
<gene>
    <name evidence="1" type="ORF">FM037_01450</name>
</gene>
<dbReference type="SUPFAM" id="SSF46689">
    <property type="entry name" value="Homeodomain-like"/>
    <property type="match status" value="1"/>
</dbReference>
<protein>
    <submittedName>
        <fullName evidence="1">TetR/AcrR family transcriptional regulator</fullName>
    </submittedName>
</protein>
<dbReference type="Proteomes" id="UP000315947">
    <property type="component" value="Chromosome"/>
</dbReference>
<evidence type="ECO:0000313" key="1">
    <source>
        <dbReference type="EMBL" id="QDO86493.1"/>
    </source>
</evidence>
<dbReference type="Gene3D" id="1.10.357.10">
    <property type="entry name" value="Tetracycline Repressor, domain 2"/>
    <property type="match status" value="1"/>
</dbReference>
<sequence>MSNWEQRGNYLIEVAQRCLQGHKTFDLCRSHLVKASQISKGTIYNHFPSEADLIAAVACADYSRWLTQAKEDELNYNEPLKRILFHHCWRLRDTLFNQRFVIERVMPNAEILVQATEYYRHRFEKLHSQYEQWNKALISQVGDVAGFDRAELVVNYLRGAMINSDDANKHSGDVQMYYQFSYALTHLMGHSDKRIPTKLEFSAWLSANNRVHDQQKMFMSVA</sequence>